<dbReference type="Proteomes" id="UP000191901">
    <property type="component" value="Chromosome"/>
</dbReference>
<organism evidence="1 2">
    <name type="scientific">Halomicronema hongdechloris C2206</name>
    <dbReference type="NCBI Taxonomy" id="1641165"/>
    <lineage>
        <taxon>Bacteria</taxon>
        <taxon>Bacillati</taxon>
        <taxon>Cyanobacteriota</taxon>
        <taxon>Cyanophyceae</taxon>
        <taxon>Nodosilineales</taxon>
        <taxon>Nodosilineaceae</taxon>
        <taxon>Halomicronema</taxon>
    </lineage>
</organism>
<dbReference type="STRING" id="1641165.XM38_13920"/>
<proteinExistence type="predicted"/>
<name>A0A1Z3HQX6_9CYAN</name>
<dbReference type="RefSeq" id="WP_080810274.1">
    <property type="nucleotide sequence ID" value="NZ_CP021983.2"/>
</dbReference>
<evidence type="ECO:0000313" key="1">
    <source>
        <dbReference type="EMBL" id="ASC72711.1"/>
    </source>
</evidence>
<dbReference type="AlphaFoldDB" id="A0A1Z3HQX6"/>
<reference evidence="1 2" key="1">
    <citation type="journal article" date="2016" name="Biochim. Biophys. Acta">
        <title>Characterization of red-shifted phycobilisomes isolated from the chlorophyll f-containing cyanobacterium Halomicronema hongdechloris.</title>
        <authorList>
            <person name="Li Y."/>
            <person name="Lin Y."/>
            <person name="Garvey C.J."/>
            <person name="Birch D."/>
            <person name="Corkery R.W."/>
            <person name="Loughlin P.C."/>
            <person name="Scheer H."/>
            <person name="Willows R.D."/>
            <person name="Chen M."/>
        </authorList>
    </citation>
    <scope>NUCLEOTIDE SEQUENCE [LARGE SCALE GENOMIC DNA]</scope>
    <source>
        <strain evidence="1 2">C2206</strain>
    </source>
</reference>
<keyword evidence="2" id="KW-1185">Reference proteome</keyword>
<dbReference type="EMBL" id="CP021983">
    <property type="protein sequence ID" value="ASC72711.1"/>
    <property type="molecule type" value="Genomic_DNA"/>
</dbReference>
<protein>
    <submittedName>
        <fullName evidence="1">Uncharacterized protein</fullName>
    </submittedName>
</protein>
<accession>A0A1Z3HQX6</accession>
<gene>
    <name evidence="1" type="ORF">XM38_036690</name>
</gene>
<evidence type="ECO:0000313" key="2">
    <source>
        <dbReference type="Proteomes" id="UP000191901"/>
    </source>
</evidence>
<dbReference type="KEGG" id="hhg:XM38_036690"/>
<sequence>MPGAPRFTHQHWLLRCHRLLLTGLFGAALTASLLLGSADFVASQTEYLGIPETLQTAIEERAVNHANAGKQVYHDSIYEEFKDNSLGWDRSESLRLPRRQVLSLGLQNWDAL</sequence>